<dbReference type="PANTHER" id="PTHR33156:SF59">
    <property type="entry name" value="PROTEIN NUCLEAR FUSION DEFECTIVE 6, CHLOROPLASTIC_MITOCHONDRIAL-LIKE"/>
    <property type="match status" value="1"/>
</dbReference>
<dbReference type="OrthoDB" id="736963at2759"/>
<gene>
    <name evidence="2" type="ORF">GSCOC_T00016761001</name>
</gene>
<dbReference type="PhylomeDB" id="A0A068V5R3"/>
<dbReference type="GO" id="GO:0005739">
    <property type="term" value="C:mitochondrion"/>
    <property type="evidence" value="ECO:0007669"/>
    <property type="project" value="TreeGrafter"/>
</dbReference>
<dbReference type="Proteomes" id="UP000295252">
    <property type="component" value="Chromosome VII"/>
</dbReference>
<keyword evidence="3" id="KW-1185">Reference proteome</keyword>
<evidence type="ECO:0000313" key="2">
    <source>
        <dbReference type="EMBL" id="CDP15864.1"/>
    </source>
</evidence>
<dbReference type="Gramene" id="CDP15864">
    <property type="protein sequence ID" value="CDP15864"/>
    <property type="gene ID" value="GSCOC_T00016761001"/>
</dbReference>
<evidence type="ECO:0008006" key="4">
    <source>
        <dbReference type="Google" id="ProtNLM"/>
    </source>
</evidence>
<dbReference type="STRING" id="49390.A0A068V5R3"/>
<keyword evidence="1" id="KW-1133">Transmembrane helix</keyword>
<evidence type="ECO:0000313" key="3">
    <source>
        <dbReference type="Proteomes" id="UP000295252"/>
    </source>
</evidence>
<dbReference type="InParanoid" id="A0A068V5R3"/>
<name>A0A068V5R3_COFCA</name>
<protein>
    <recommendedName>
        <fullName evidence="4">Protein NUCLEAR FUSION DEFECTIVE 6, chloroplastic/mitochondrial-like</fullName>
    </recommendedName>
</protein>
<sequence>MAISATCVAARSIFRASPVRTAAARLASQAKPSRSSFTFPSRANILSNRISRSPVEMSACIESIQPYHTATASALMTSLLTVSRCGYGWIPEGRNYMYITILEFYFRRIIFLFLCVLSLFWRMHRFFCW</sequence>
<dbReference type="InterPro" id="IPR043459">
    <property type="entry name" value="NFD6/NOXY2-like"/>
</dbReference>
<accession>A0A068V5R3</accession>
<dbReference type="AlphaFoldDB" id="A0A068V5R3"/>
<dbReference type="OMA" id="MAISATC"/>
<keyword evidence="1" id="KW-0812">Transmembrane</keyword>
<organism evidence="2 3">
    <name type="scientific">Coffea canephora</name>
    <name type="common">Robusta coffee</name>
    <dbReference type="NCBI Taxonomy" id="49390"/>
    <lineage>
        <taxon>Eukaryota</taxon>
        <taxon>Viridiplantae</taxon>
        <taxon>Streptophyta</taxon>
        <taxon>Embryophyta</taxon>
        <taxon>Tracheophyta</taxon>
        <taxon>Spermatophyta</taxon>
        <taxon>Magnoliopsida</taxon>
        <taxon>eudicotyledons</taxon>
        <taxon>Gunneridae</taxon>
        <taxon>Pentapetalae</taxon>
        <taxon>asterids</taxon>
        <taxon>lamiids</taxon>
        <taxon>Gentianales</taxon>
        <taxon>Rubiaceae</taxon>
        <taxon>Ixoroideae</taxon>
        <taxon>Gardenieae complex</taxon>
        <taxon>Bertiereae - Coffeeae clade</taxon>
        <taxon>Coffeeae</taxon>
        <taxon>Coffea</taxon>
    </lineage>
</organism>
<dbReference type="EMBL" id="HG739196">
    <property type="protein sequence ID" value="CDP15864.1"/>
    <property type="molecule type" value="Genomic_DNA"/>
</dbReference>
<dbReference type="PANTHER" id="PTHR33156">
    <property type="entry name" value="OS02G0230000 PROTEIN"/>
    <property type="match status" value="1"/>
</dbReference>
<proteinExistence type="predicted"/>
<dbReference type="FunCoup" id="A0A068V5R3">
    <property type="interactions" value="253"/>
</dbReference>
<evidence type="ECO:0000256" key="1">
    <source>
        <dbReference type="SAM" id="Phobius"/>
    </source>
</evidence>
<feature type="transmembrane region" description="Helical" evidence="1">
    <location>
        <begin position="104"/>
        <end position="123"/>
    </location>
</feature>
<reference evidence="3" key="1">
    <citation type="journal article" date="2014" name="Science">
        <title>The coffee genome provides insight into the convergent evolution of caffeine biosynthesis.</title>
        <authorList>
            <person name="Denoeud F."/>
            <person name="Carretero-Paulet L."/>
            <person name="Dereeper A."/>
            <person name="Droc G."/>
            <person name="Guyot R."/>
            <person name="Pietrella M."/>
            <person name="Zheng C."/>
            <person name="Alberti A."/>
            <person name="Anthony F."/>
            <person name="Aprea G."/>
            <person name="Aury J.M."/>
            <person name="Bento P."/>
            <person name="Bernard M."/>
            <person name="Bocs S."/>
            <person name="Campa C."/>
            <person name="Cenci A."/>
            <person name="Combes M.C."/>
            <person name="Crouzillat D."/>
            <person name="Da Silva C."/>
            <person name="Daddiego L."/>
            <person name="De Bellis F."/>
            <person name="Dussert S."/>
            <person name="Garsmeur O."/>
            <person name="Gayraud T."/>
            <person name="Guignon V."/>
            <person name="Jahn K."/>
            <person name="Jamilloux V."/>
            <person name="Joet T."/>
            <person name="Labadie K."/>
            <person name="Lan T."/>
            <person name="Leclercq J."/>
            <person name="Lepelley M."/>
            <person name="Leroy T."/>
            <person name="Li L.T."/>
            <person name="Librado P."/>
            <person name="Lopez L."/>
            <person name="Munoz A."/>
            <person name="Noel B."/>
            <person name="Pallavicini A."/>
            <person name="Perrotta G."/>
            <person name="Poncet V."/>
            <person name="Pot D."/>
            <person name="Priyono X."/>
            <person name="Rigoreau M."/>
            <person name="Rouard M."/>
            <person name="Rozas J."/>
            <person name="Tranchant-Dubreuil C."/>
            <person name="VanBuren R."/>
            <person name="Zhang Q."/>
            <person name="Andrade A.C."/>
            <person name="Argout X."/>
            <person name="Bertrand B."/>
            <person name="de Kochko A."/>
            <person name="Graziosi G."/>
            <person name="Henry R.J."/>
            <person name="Jayarama X."/>
            <person name="Ming R."/>
            <person name="Nagai C."/>
            <person name="Rounsley S."/>
            <person name="Sankoff D."/>
            <person name="Giuliano G."/>
            <person name="Albert V.A."/>
            <person name="Wincker P."/>
            <person name="Lashermes P."/>
        </authorList>
    </citation>
    <scope>NUCLEOTIDE SEQUENCE [LARGE SCALE GENOMIC DNA]</scope>
    <source>
        <strain evidence="3">cv. DH200-94</strain>
    </source>
</reference>
<keyword evidence="1" id="KW-0472">Membrane</keyword>